<feature type="region of interest" description="Disordered" evidence="5">
    <location>
        <begin position="332"/>
        <end position="402"/>
    </location>
</feature>
<keyword evidence="2" id="KW-0689">Ribosomal protein</keyword>
<feature type="compositionally biased region" description="Basic and acidic residues" evidence="5">
    <location>
        <begin position="344"/>
        <end position="357"/>
    </location>
</feature>
<keyword evidence="3" id="KW-0687">Ribonucleoprotein</keyword>
<evidence type="ECO:0000256" key="3">
    <source>
        <dbReference type="ARBA" id="ARBA00023274"/>
    </source>
</evidence>
<evidence type="ECO:0000256" key="5">
    <source>
        <dbReference type="SAM" id="MobiDB-lite"/>
    </source>
</evidence>
<organism evidence="6 7">
    <name type="scientific">Venturia inaequalis</name>
    <name type="common">Apple scab fungus</name>
    <dbReference type="NCBI Taxonomy" id="5025"/>
    <lineage>
        <taxon>Eukaryota</taxon>
        <taxon>Fungi</taxon>
        <taxon>Dikarya</taxon>
        <taxon>Ascomycota</taxon>
        <taxon>Pezizomycotina</taxon>
        <taxon>Dothideomycetes</taxon>
        <taxon>Pleosporomycetidae</taxon>
        <taxon>Venturiales</taxon>
        <taxon>Venturiaceae</taxon>
        <taxon>Venturia</taxon>
    </lineage>
</organism>
<dbReference type="GO" id="GO:0003735">
    <property type="term" value="F:structural constituent of ribosome"/>
    <property type="evidence" value="ECO:0007669"/>
    <property type="project" value="InterPro"/>
</dbReference>
<accession>A0A8H3UUI2</accession>
<keyword evidence="4" id="KW-0175">Coiled coil</keyword>
<dbReference type="Proteomes" id="UP000447873">
    <property type="component" value="Unassembled WGS sequence"/>
</dbReference>
<dbReference type="Pfam" id="PF00366">
    <property type="entry name" value="Ribosomal_S17"/>
    <property type="match status" value="1"/>
</dbReference>
<dbReference type="AlphaFoldDB" id="A0A8H3UUI2"/>
<sequence>MSLAQQIRPKVGVVISAGKMMKTVKVRVAKQKWNKRIQKYYDEPFNILVSDPTQSVREGDVISCISGLRSSSTVRHVVTGIIAPMGPPLSERPPVPTESQRLAAKEADRAARDIKQAAKGRVVAGRRAAERRRLEEIARQEQRAERALYEAQKSEREEAEMKQRKEAAELVVRYKMLDKDILQSFANRLSRSLEKQSPAKDVSLAHHLQEAQTSLEQGRRFHSSFQKELNRLENELGAVIEKPQEQIRLKAVIPSIQLMIKEAQLKITRLEKYLDRIRGQEHQLRDIDAKLLEKAHGVTQPEDFAWVNIIKELEMTENEKKAARLDLHKTGPTTAAIIKKQKAERKTKEAARKKSPGDDSATGTKPPSELRTHKPTEPEVVKEAAEEPKKKKKGGIFGWFGL</sequence>
<dbReference type="Gene3D" id="2.40.50.140">
    <property type="entry name" value="Nucleic acid-binding proteins"/>
    <property type="match status" value="1"/>
</dbReference>
<name>A0A8H3UUI2_VENIN</name>
<evidence type="ECO:0000313" key="6">
    <source>
        <dbReference type="EMBL" id="KAE9977462.1"/>
    </source>
</evidence>
<gene>
    <name evidence="6" type="ORF">EG328_002048</name>
</gene>
<dbReference type="GO" id="GO:0006412">
    <property type="term" value="P:translation"/>
    <property type="evidence" value="ECO:0007669"/>
    <property type="project" value="InterPro"/>
</dbReference>
<protein>
    <submittedName>
        <fullName evidence="6">Uncharacterized protein</fullName>
    </submittedName>
</protein>
<dbReference type="EMBL" id="WNWS01000153">
    <property type="protein sequence ID" value="KAE9977462.1"/>
    <property type="molecule type" value="Genomic_DNA"/>
</dbReference>
<evidence type="ECO:0000256" key="4">
    <source>
        <dbReference type="SAM" id="Coils"/>
    </source>
</evidence>
<evidence type="ECO:0000256" key="2">
    <source>
        <dbReference type="ARBA" id="ARBA00022980"/>
    </source>
</evidence>
<dbReference type="GO" id="GO:1990904">
    <property type="term" value="C:ribonucleoprotein complex"/>
    <property type="evidence" value="ECO:0007669"/>
    <property type="project" value="UniProtKB-KW"/>
</dbReference>
<comment type="similarity">
    <text evidence="1">Belongs to the universal ribosomal protein uS17 family.</text>
</comment>
<dbReference type="InterPro" id="IPR000266">
    <property type="entry name" value="Ribosomal_uS17"/>
</dbReference>
<evidence type="ECO:0000256" key="1">
    <source>
        <dbReference type="ARBA" id="ARBA00010254"/>
    </source>
</evidence>
<reference evidence="6 7" key="1">
    <citation type="submission" date="2018-12" db="EMBL/GenBank/DDBJ databases">
        <title>Venturia inaequalis Genome Resource.</title>
        <authorList>
            <person name="Lichtner F.J."/>
        </authorList>
    </citation>
    <scope>NUCLEOTIDE SEQUENCE [LARGE SCALE GENOMIC DNA]</scope>
    <source>
        <strain evidence="6 7">120213</strain>
    </source>
</reference>
<comment type="caution">
    <text evidence="6">The sequence shown here is derived from an EMBL/GenBank/DDBJ whole genome shotgun (WGS) entry which is preliminary data.</text>
</comment>
<proteinExistence type="inferred from homology"/>
<dbReference type="SUPFAM" id="SSF50249">
    <property type="entry name" value="Nucleic acid-binding proteins"/>
    <property type="match status" value="1"/>
</dbReference>
<feature type="compositionally biased region" description="Basic and acidic residues" evidence="5">
    <location>
        <begin position="368"/>
        <end position="389"/>
    </location>
</feature>
<dbReference type="InterPro" id="IPR012340">
    <property type="entry name" value="NA-bd_OB-fold"/>
</dbReference>
<feature type="coiled-coil region" evidence="4">
    <location>
        <begin position="222"/>
        <end position="290"/>
    </location>
</feature>
<feature type="coiled-coil region" evidence="4">
    <location>
        <begin position="127"/>
        <end position="171"/>
    </location>
</feature>
<dbReference type="GO" id="GO:0005840">
    <property type="term" value="C:ribosome"/>
    <property type="evidence" value="ECO:0007669"/>
    <property type="project" value="UniProtKB-KW"/>
</dbReference>
<evidence type="ECO:0000313" key="7">
    <source>
        <dbReference type="Proteomes" id="UP000447873"/>
    </source>
</evidence>